<evidence type="ECO:0000313" key="4">
    <source>
        <dbReference type="EMBL" id="GIU37414.1"/>
    </source>
</evidence>
<comment type="cofactor">
    <cofactor evidence="1">
        <name>Mg(2+)</name>
        <dbReference type="ChEBI" id="CHEBI:18420"/>
    </cofactor>
</comment>
<evidence type="ECO:0000313" key="5">
    <source>
        <dbReference type="EMBL" id="OEG75093.1"/>
    </source>
</evidence>
<dbReference type="Proteomes" id="UP000095230">
    <property type="component" value="Unassembled WGS sequence"/>
</dbReference>
<gene>
    <name evidence="5" type="ORF">BEL05_02215</name>
    <name evidence="4" type="ORF">TUM3794_08070</name>
</gene>
<comment type="caution">
    <text evidence="5">The sequence shown here is derived from an EMBL/GenBank/DDBJ whole genome shotgun (WGS) entry which is preliminary data.</text>
</comment>
<dbReference type="Proteomes" id="UP000773469">
    <property type="component" value="Unassembled WGS sequence"/>
</dbReference>
<dbReference type="NCBIfam" id="TIGR00254">
    <property type="entry name" value="GGDEF"/>
    <property type="match status" value="1"/>
</dbReference>
<protein>
    <recommendedName>
        <fullName evidence="2">diguanylate cyclase</fullName>
        <ecNumber evidence="2">2.7.7.65</ecNumber>
    </recommendedName>
</protein>
<feature type="domain" description="GGDEF" evidence="3">
    <location>
        <begin position="124"/>
        <end position="291"/>
    </location>
</feature>
<dbReference type="InterPro" id="IPR043128">
    <property type="entry name" value="Rev_trsase/Diguanyl_cyclase"/>
</dbReference>
<keyword evidence="7" id="KW-1185">Reference proteome</keyword>
<dbReference type="SUPFAM" id="SSF55073">
    <property type="entry name" value="Nucleotide cyclase"/>
    <property type="match status" value="1"/>
</dbReference>
<evidence type="ECO:0000313" key="6">
    <source>
        <dbReference type="Proteomes" id="UP000095230"/>
    </source>
</evidence>
<sequence>MDFALATEFSPDEYRFQPEYQHARHTEPNLVSMMQQLHESLDPRTVFACYGKLMGQYLPVHGVKLHCKEYQLSWGSEQGLQIKQAIGFAGEKYELAYQLIAPLVPSQAELLYQMQDLLLLPLFNAIKYDQMARQAMHDALTGLGNRHYYNEAITKSLARSQRHGEMISLVILDLDNFKKLNDQYGHLVGDDVLSTFGQTLKQAIRDTDQAFRIGGDEFLVIVEGDTLAARILCERVLDIMNHHPLLNKFNVQSSLGAAQWCSGDTSQDLYLRADKALYRAKASGRRCYKIDGQA</sequence>
<dbReference type="FunFam" id="3.30.70.270:FF:000001">
    <property type="entry name" value="Diguanylate cyclase domain protein"/>
    <property type="match status" value="1"/>
</dbReference>
<dbReference type="InterPro" id="IPR029787">
    <property type="entry name" value="Nucleotide_cyclase"/>
</dbReference>
<dbReference type="STRING" id="23.BEL05_02215"/>
<dbReference type="GO" id="GO:1902201">
    <property type="term" value="P:negative regulation of bacterial-type flagellum-dependent cell motility"/>
    <property type="evidence" value="ECO:0007669"/>
    <property type="project" value="TreeGrafter"/>
</dbReference>
<dbReference type="Gene3D" id="3.30.70.270">
    <property type="match status" value="1"/>
</dbReference>
<name>A0A1E5IZ31_SHECO</name>
<organism evidence="5 6">
    <name type="scientific">Shewanella colwelliana</name>
    <name type="common">Alteromonas colwelliana</name>
    <dbReference type="NCBI Taxonomy" id="23"/>
    <lineage>
        <taxon>Bacteria</taxon>
        <taxon>Pseudomonadati</taxon>
        <taxon>Pseudomonadota</taxon>
        <taxon>Gammaproteobacteria</taxon>
        <taxon>Alteromonadales</taxon>
        <taxon>Shewanellaceae</taxon>
        <taxon>Shewanella</taxon>
    </lineage>
</organism>
<dbReference type="GO" id="GO:0005886">
    <property type="term" value="C:plasma membrane"/>
    <property type="evidence" value="ECO:0007669"/>
    <property type="project" value="TreeGrafter"/>
</dbReference>
<dbReference type="Pfam" id="PF00990">
    <property type="entry name" value="GGDEF"/>
    <property type="match status" value="1"/>
</dbReference>
<accession>A0A1E5IZ31</accession>
<dbReference type="GO" id="GO:0052621">
    <property type="term" value="F:diguanylate cyclase activity"/>
    <property type="evidence" value="ECO:0007669"/>
    <property type="project" value="UniProtKB-EC"/>
</dbReference>
<proteinExistence type="predicted"/>
<dbReference type="EC" id="2.7.7.65" evidence="2"/>
<dbReference type="CDD" id="cd01949">
    <property type="entry name" value="GGDEF"/>
    <property type="match status" value="1"/>
</dbReference>
<dbReference type="OrthoDB" id="9812260at2"/>
<dbReference type="PANTHER" id="PTHR45138">
    <property type="entry name" value="REGULATORY COMPONENTS OF SENSORY TRANSDUCTION SYSTEM"/>
    <property type="match status" value="1"/>
</dbReference>
<reference evidence="4 7" key="2">
    <citation type="submission" date="2021-05" db="EMBL/GenBank/DDBJ databases">
        <title>Molecular characterization for Shewanella algae harboring chromosomal blaOXA-55-like strains isolated from clinical and environment sample.</title>
        <authorList>
            <person name="Ohama Y."/>
            <person name="Aoki K."/>
            <person name="Harada S."/>
            <person name="Moriya K."/>
            <person name="Ishii Y."/>
            <person name="Tateda K."/>
        </authorList>
    </citation>
    <scope>NUCLEOTIDE SEQUENCE [LARGE SCALE GENOMIC DNA]</scope>
    <source>
        <strain evidence="4 7">MBTL60-118</strain>
    </source>
</reference>
<evidence type="ECO:0000256" key="2">
    <source>
        <dbReference type="ARBA" id="ARBA00012528"/>
    </source>
</evidence>
<dbReference type="AlphaFoldDB" id="A0A1E5IZ31"/>
<dbReference type="EMBL" id="BPEU01000005">
    <property type="protein sequence ID" value="GIU37414.1"/>
    <property type="molecule type" value="Genomic_DNA"/>
</dbReference>
<dbReference type="GO" id="GO:0043709">
    <property type="term" value="P:cell adhesion involved in single-species biofilm formation"/>
    <property type="evidence" value="ECO:0007669"/>
    <property type="project" value="TreeGrafter"/>
</dbReference>
<dbReference type="EMBL" id="MCBT01000011">
    <property type="protein sequence ID" value="OEG75093.1"/>
    <property type="molecule type" value="Genomic_DNA"/>
</dbReference>
<evidence type="ECO:0000313" key="7">
    <source>
        <dbReference type="Proteomes" id="UP000773469"/>
    </source>
</evidence>
<evidence type="ECO:0000256" key="1">
    <source>
        <dbReference type="ARBA" id="ARBA00001946"/>
    </source>
</evidence>
<dbReference type="InterPro" id="IPR050469">
    <property type="entry name" value="Diguanylate_Cyclase"/>
</dbReference>
<evidence type="ECO:0000259" key="3">
    <source>
        <dbReference type="SMART" id="SM00267"/>
    </source>
</evidence>
<dbReference type="RefSeq" id="WP_069670322.1">
    <property type="nucleotide sequence ID" value="NZ_BPEU01000005.1"/>
</dbReference>
<dbReference type="SMART" id="SM00267">
    <property type="entry name" value="GGDEF"/>
    <property type="match status" value="1"/>
</dbReference>
<dbReference type="PANTHER" id="PTHR45138:SF6">
    <property type="entry name" value="DIGUANYLATE CYCLASE DGCN"/>
    <property type="match status" value="1"/>
</dbReference>
<reference evidence="5 6" key="1">
    <citation type="submission" date="2016-07" db="EMBL/GenBank/DDBJ databases">
        <title>Whole-genome of two Shewanella species isolated from a digestive organ of sea cucumber Apostichopus japonicus Selenka 1867.</title>
        <authorList>
            <person name="Hong H.-H."/>
            <person name="Choi H."/>
            <person name="Cheon S."/>
            <person name="Oh J.-S."/>
            <person name="Lee H.-G."/>
            <person name="Park C."/>
        </authorList>
    </citation>
    <scope>NUCLEOTIDE SEQUENCE [LARGE SCALE GENOMIC DNA]</scope>
    <source>
        <strain evidence="5 6">CSB03KR</strain>
    </source>
</reference>
<dbReference type="InterPro" id="IPR000160">
    <property type="entry name" value="GGDEF_dom"/>
</dbReference>